<keyword evidence="3" id="KW-1185">Reference proteome</keyword>
<name>A0AAV2BAZ2_9ARAC</name>
<gene>
    <name evidence="2" type="ORF">LARSCL_LOCUS17976</name>
</gene>
<dbReference type="Proteomes" id="UP001497382">
    <property type="component" value="Unassembled WGS sequence"/>
</dbReference>
<proteinExistence type="predicted"/>
<feature type="transmembrane region" description="Helical" evidence="1">
    <location>
        <begin position="29"/>
        <end position="46"/>
    </location>
</feature>
<reference evidence="2 3" key="1">
    <citation type="submission" date="2024-04" db="EMBL/GenBank/DDBJ databases">
        <authorList>
            <person name="Rising A."/>
            <person name="Reimegard J."/>
            <person name="Sonavane S."/>
            <person name="Akerstrom W."/>
            <person name="Nylinder S."/>
            <person name="Hedman E."/>
            <person name="Kallberg Y."/>
        </authorList>
    </citation>
    <scope>NUCLEOTIDE SEQUENCE [LARGE SCALE GENOMIC DNA]</scope>
</reference>
<evidence type="ECO:0000313" key="3">
    <source>
        <dbReference type="Proteomes" id="UP001497382"/>
    </source>
</evidence>
<accession>A0AAV2BAZ2</accession>
<evidence type="ECO:0000313" key="2">
    <source>
        <dbReference type="EMBL" id="CAL1293045.1"/>
    </source>
</evidence>
<keyword evidence="1" id="KW-1133">Transmembrane helix</keyword>
<dbReference type="EMBL" id="CAXIEN010000319">
    <property type="protein sequence ID" value="CAL1293045.1"/>
    <property type="molecule type" value="Genomic_DNA"/>
</dbReference>
<feature type="non-terminal residue" evidence="2">
    <location>
        <position position="75"/>
    </location>
</feature>
<sequence>MIYFRAFNTESISFTGISPRTFTISPCRLVLYILLQTCNFAFLYLWHHRWEQNHSEVSTECMQRTCFTPLTLDKK</sequence>
<keyword evidence="1" id="KW-0472">Membrane</keyword>
<organism evidence="2 3">
    <name type="scientific">Larinioides sclopetarius</name>
    <dbReference type="NCBI Taxonomy" id="280406"/>
    <lineage>
        <taxon>Eukaryota</taxon>
        <taxon>Metazoa</taxon>
        <taxon>Ecdysozoa</taxon>
        <taxon>Arthropoda</taxon>
        <taxon>Chelicerata</taxon>
        <taxon>Arachnida</taxon>
        <taxon>Araneae</taxon>
        <taxon>Araneomorphae</taxon>
        <taxon>Entelegynae</taxon>
        <taxon>Araneoidea</taxon>
        <taxon>Araneidae</taxon>
        <taxon>Larinioides</taxon>
    </lineage>
</organism>
<comment type="caution">
    <text evidence="2">The sequence shown here is derived from an EMBL/GenBank/DDBJ whole genome shotgun (WGS) entry which is preliminary data.</text>
</comment>
<evidence type="ECO:0000256" key="1">
    <source>
        <dbReference type="SAM" id="Phobius"/>
    </source>
</evidence>
<dbReference type="AlphaFoldDB" id="A0AAV2BAZ2"/>
<keyword evidence="1" id="KW-0812">Transmembrane</keyword>
<protein>
    <submittedName>
        <fullName evidence="2">Uncharacterized protein</fullName>
    </submittedName>
</protein>